<dbReference type="Proteomes" id="UP001341281">
    <property type="component" value="Chromosome 01"/>
</dbReference>
<dbReference type="Pfam" id="PF08284">
    <property type="entry name" value="RVP_2"/>
    <property type="match status" value="1"/>
</dbReference>
<reference evidence="1 2" key="1">
    <citation type="submission" date="2024-02" db="EMBL/GenBank/DDBJ databases">
        <title>High-quality chromosome-scale genome assembly of Pensacola bahiagrass (Paspalum notatum Flugge var. saurae).</title>
        <authorList>
            <person name="Vega J.M."/>
            <person name="Podio M."/>
            <person name="Orjuela J."/>
            <person name="Siena L.A."/>
            <person name="Pessino S.C."/>
            <person name="Combes M.C."/>
            <person name="Mariac C."/>
            <person name="Albertini E."/>
            <person name="Pupilli F."/>
            <person name="Ortiz J.P.A."/>
            <person name="Leblanc O."/>
        </authorList>
    </citation>
    <scope>NUCLEOTIDE SEQUENCE [LARGE SCALE GENOMIC DNA]</scope>
    <source>
        <strain evidence="1">R1</strain>
        <tissue evidence="1">Leaf</tissue>
    </source>
</reference>
<dbReference type="Gene3D" id="2.40.70.10">
    <property type="entry name" value="Acid Proteases"/>
    <property type="match status" value="1"/>
</dbReference>
<proteinExistence type="predicted"/>
<protein>
    <submittedName>
        <fullName evidence="1">Uncharacterized protein</fullName>
    </submittedName>
</protein>
<gene>
    <name evidence="1" type="ORF">U9M48_002397</name>
</gene>
<dbReference type="EMBL" id="CP144745">
    <property type="protein sequence ID" value="WVZ51236.1"/>
    <property type="molecule type" value="Genomic_DNA"/>
</dbReference>
<dbReference type="PANTHER" id="PTHR15503">
    <property type="entry name" value="LDOC1 RELATED"/>
    <property type="match status" value="1"/>
</dbReference>
<sequence length="297" mass="32943">MAPLRNGTFSWSARSAWRPVYTSPTLLVNLRFGPPIRSNTLGTVEDYQRQFLALLCRCDRLTPQHQIDLFTTGLGQPLVSDVEMQWPANLQTAMSMARAYERRHPENDHAKPATPESAYVTHQILWALVDSGSTHNFINQDVARTLSLLITPRPGLSVCVANRDRVVSAGVCAATPMLIHDELFLIDCYVLALDGFDVVLGVQWLKTLEAGPLFGTLLLNPWRSTTTVSSFAGTGSTEDSRRPHVASVDQDWMQALLAAFTDIFALPQGLPPIRSHDHRIHLLPGTAPVAVRPYHYP</sequence>
<dbReference type="InterPro" id="IPR021109">
    <property type="entry name" value="Peptidase_aspartic_dom_sf"/>
</dbReference>
<accession>A0AAQ3PJR2</accession>
<keyword evidence="2" id="KW-1185">Reference proteome</keyword>
<evidence type="ECO:0000313" key="2">
    <source>
        <dbReference type="Proteomes" id="UP001341281"/>
    </source>
</evidence>
<dbReference type="CDD" id="cd00303">
    <property type="entry name" value="retropepsin_like"/>
    <property type="match status" value="1"/>
</dbReference>
<dbReference type="InterPro" id="IPR032567">
    <property type="entry name" value="RTL1-rel"/>
</dbReference>
<organism evidence="1 2">
    <name type="scientific">Paspalum notatum var. saurae</name>
    <dbReference type="NCBI Taxonomy" id="547442"/>
    <lineage>
        <taxon>Eukaryota</taxon>
        <taxon>Viridiplantae</taxon>
        <taxon>Streptophyta</taxon>
        <taxon>Embryophyta</taxon>
        <taxon>Tracheophyta</taxon>
        <taxon>Spermatophyta</taxon>
        <taxon>Magnoliopsida</taxon>
        <taxon>Liliopsida</taxon>
        <taxon>Poales</taxon>
        <taxon>Poaceae</taxon>
        <taxon>PACMAD clade</taxon>
        <taxon>Panicoideae</taxon>
        <taxon>Andropogonodae</taxon>
        <taxon>Paspaleae</taxon>
        <taxon>Paspalinae</taxon>
        <taxon>Paspalum</taxon>
    </lineage>
</organism>
<evidence type="ECO:0000313" key="1">
    <source>
        <dbReference type="EMBL" id="WVZ51236.1"/>
    </source>
</evidence>
<dbReference type="AlphaFoldDB" id="A0AAQ3PJR2"/>
<dbReference type="PANTHER" id="PTHR15503:SF22">
    <property type="entry name" value="TRANSPOSON TY3-I GAG POLYPROTEIN"/>
    <property type="match status" value="1"/>
</dbReference>
<dbReference type="SUPFAM" id="SSF50630">
    <property type="entry name" value="Acid proteases"/>
    <property type="match status" value="1"/>
</dbReference>
<name>A0AAQ3PJR2_PASNO</name>